<dbReference type="EMBL" id="JBBLXS010000220">
    <property type="protein sequence ID" value="MEK0186478.1"/>
    <property type="molecule type" value="Genomic_DNA"/>
</dbReference>
<dbReference type="InterPro" id="IPR019117">
    <property type="entry name" value="CRISPR-assoc_protein_Cmr3"/>
</dbReference>
<dbReference type="RefSeq" id="WP_340518439.1">
    <property type="nucleotide sequence ID" value="NZ_JBBLXS010000220.1"/>
</dbReference>
<comment type="caution">
    <text evidence="1">The sequence shown here is derived from an EMBL/GenBank/DDBJ whole genome shotgun (WGS) entry which is preliminary data.</text>
</comment>
<protein>
    <submittedName>
        <fullName evidence="1">Type III-B CRISPR module-associated Cmr3 family protein</fullName>
    </submittedName>
</protein>
<evidence type="ECO:0000313" key="2">
    <source>
        <dbReference type="Proteomes" id="UP001384579"/>
    </source>
</evidence>
<evidence type="ECO:0000313" key="1">
    <source>
        <dbReference type="EMBL" id="MEK0186478.1"/>
    </source>
</evidence>
<dbReference type="Pfam" id="PF09700">
    <property type="entry name" value="Cas_Cmr3"/>
    <property type="match status" value="1"/>
</dbReference>
<dbReference type="Gene3D" id="3.30.70.2940">
    <property type="match status" value="1"/>
</dbReference>
<gene>
    <name evidence="1" type="ORF">WMG39_16710</name>
</gene>
<keyword evidence="2" id="KW-1185">Reference proteome</keyword>
<dbReference type="Proteomes" id="UP001384579">
    <property type="component" value="Unassembled WGS sequence"/>
</dbReference>
<accession>A0ABU8YQ33</accession>
<reference evidence="1 2" key="1">
    <citation type="journal article" date="2020" name="Harmful Algae">
        <title>Molecular and morphological characterization of a novel dihydroanatoxin-a producing Microcoleus species (cyanobacteria) from the Russian River, California, USA.</title>
        <authorList>
            <person name="Conklin K.Y."/>
            <person name="Stancheva R."/>
            <person name="Otten T.G."/>
            <person name="Fadness R."/>
            <person name="Boyer G.L."/>
            <person name="Read B."/>
            <person name="Zhang X."/>
            <person name="Sheath R.G."/>
        </authorList>
    </citation>
    <scope>NUCLEOTIDE SEQUENCE [LARGE SCALE GENOMIC DNA]</scope>
    <source>
        <strain evidence="1 2">PTRS2</strain>
    </source>
</reference>
<proteinExistence type="predicted"/>
<sequence>MNWYTITPLDVLLFRDAKPFTPGERAWASSTFPPNGHTIAGALRKLLGDKIDLQITGPFLCRDETLYFSRPIGFVGSIPLVPLEWDNNHHLKEQVLWDKQQPCPLVKPSDRNKEDEGKDAEIGDYKFREYLPFTTVQNYLESGKINRGDWLTEDKTKTELEPWLVETRSHNALQEGTRQVKDADGYFVENAIRLKEGWSLAIALEQTIETPAIIQLGGEGHRAILQRVEALDNQWQKLQESSKKNFDAGGKSIAYLVTPGVFERRDSKRNHQSVCRAWPSEWKLAHAVNSNQTIGLLVSVSTASALPISCRIRDKHDGEKSIPAPQVFAARPGSLYYLNQPQELFQEETEKKVNVWRQLGYSELLWINYKGDKNHD</sequence>
<name>A0ABU8YQ33_9CYAN</name>
<organism evidence="1 2">
    <name type="scientific">Microcoleus anatoxicus PTRS2</name>
    <dbReference type="NCBI Taxonomy" id="2705321"/>
    <lineage>
        <taxon>Bacteria</taxon>
        <taxon>Bacillati</taxon>
        <taxon>Cyanobacteriota</taxon>
        <taxon>Cyanophyceae</taxon>
        <taxon>Oscillatoriophycideae</taxon>
        <taxon>Oscillatoriales</taxon>
        <taxon>Microcoleaceae</taxon>
        <taxon>Microcoleus</taxon>
        <taxon>Microcoleus anatoxicus</taxon>
    </lineage>
</organism>